<dbReference type="PANTHER" id="PTHR14187:SF5">
    <property type="entry name" value="HEAT SHOCK 70 KDA PROTEIN 12A"/>
    <property type="match status" value="1"/>
</dbReference>
<proteinExistence type="predicted"/>
<dbReference type="EMBL" id="JH711579">
    <property type="protein sequence ID" value="EIW80707.1"/>
    <property type="molecule type" value="Genomic_DNA"/>
</dbReference>
<dbReference type="Proteomes" id="UP000053558">
    <property type="component" value="Unassembled WGS sequence"/>
</dbReference>
<dbReference type="CDD" id="cd10170">
    <property type="entry name" value="ASKHA_NBD_HSP70"/>
    <property type="match status" value="1"/>
</dbReference>
<protein>
    <recommendedName>
        <fullName evidence="3">Actin-like ATPase domain-containing protein</fullName>
    </recommendedName>
</protein>
<gene>
    <name evidence="1" type="ORF">CONPUDRAFT_82808</name>
</gene>
<evidence type="ECO:0000313" key="2">
    <source>
        <dbReference type="Proteomes" id="UP000053558"/>
    </source>
</evidence>
<dbReference type="PANTHER" id="PTHR14187">
    <property type="entry name" value="ALPHA KINASE/ELONGATION FACTOR 2 KINASE"/>
    <property type="match status" value="1"/>
</dbReference>
<dbReference type="Gene3D" id="3.30.420.40">
    <property type="match status" value="1"/>
</dbReference>
<reference evidence="2" key="1">
    <citation type="journal article" date="2012" name="Science">
        <title>The Paleozoic origin of enzymatic lignin decomposition reconstructed from 31 fungal genomes.</title>
        <authorList>
            <person name="Floudas D."/>
            <person name="Binder M."/>
            <person name="Riley R."/>
            <person name="Barry K."/>
            <person name="Blanchette R.A."/>
            <person name="Henrissat B."/>
            <person name="Martinez A.T."/>
            <person name="Otillar R."/>
            <person name="Spatafora J.W."/>
            <person name="Yadav J.S."/>
            <person name="Aerts A."/>
            <person name="Benoit I."/>
            <person name="Boyd A."/>
            <person name="Carlson A."/>
            <person name="Copeland A."/>
            <person name="Coutinho P.M."/>
            <person name="de Vries R.P."/>
            <person name="Ferreira P."/>
            <person name="Findley K."/>
            <person name="Foster B."/>
            <person name="Gaskell J."/>
            <person name="Glotzer D."/>
            <person name="Gorecki P."/>
            <person name="Heitman J."/>
            <person name="Hesse C."/>
            <person name="Hori C."/>
            <person name="Igarashi K."/>
            <person name="Jurgens J.A."/>
            <person name="Kallen N."/>
            <person name="Kersten P."/>
            <person name="Kohler A."/>
            <person name="Kuees U."/>
            <person name="Kumar T.K.A."/>
            <person name="Kuo A."/>
            <person name="LaButti K."/>
            <person name="Larrondo L.F."/>
            <person name="Lindquist E."/>
            <person name="Ling A."/>
            <person name="Lombard V."/>
            <person name="Lucas S."/>
            <person name="Lundell T."/>
            <person name="Martin R."/>
            <person name="McLaughlin D.J."/>
            <person name="Morgenstern I."/>
            <person name="Morin E."/>
            <person name="Murat C."/>
            <person name="Nagy L.G."/>
            <person name="Nolan M."/>
            <person name="Ohm R.A."/>
            <person name="Patyshakuliyeva A."/>
            <person name="Rokas A."/>
            <person name="Ruiz-Duenas F.J."/>
            <person name="Sabat G."/>
            <person name="Salamov A."/>
            <person name="Samejima M."/>
            <person name="Schmutz J."/>
            <person name="Slot J.C."/>
            <person name="St John F."/>
            <person name="Stenlid J."/>
            <person name="Sun H."/>
            <person name="Sun S."/>
            <person name="Syed K."/>
            <person name="Tsang A."/>
            <person name="Wiebenga A."/>
            <person name="Young D."/>
            <person name="Pisabarro A."/>
            <person name="Eastwood D.C."/>
            <person name="Martin F."/>
            <person name="Cullen D."/>
            <person name="Grigoriev I.V."/>
            <person name="Hibbett D.S."/>
        </authorList>
    </citation>
    <scope>NUCLEOTIDE SEQUENCE [LARGE SCALE GENOMIC DNA]</scope>
    <source>
        <strain evidence="2">RWD-64-598 SS2</strain>
    </source>
</reference>
<keyword evidence="2" id="KW-1185">Reference proteome</keyword>
<dbReference type="GeneID" id="19210478"/>
<dbReference type="OMA" id="TDPQLDI"/>
<dbReference type="AlphaFoldDB" id="A0A5M3MNU9"/>
<organism evidence="1 2">
    <name type="scientific">Coniophora puteana (strain RWD-64-598)</name>
    <name type="common">Brown rot fungus</name>
    <dbReference type="NCBI Taxonomy" id="741705"/>
    <lineage>
        <taxon>Eukaryota</taxon>
        <taxon>Fungi</taxon>
        <taxon>Dikarya</taxon>
        <taxon>Basidiomycota</taxon>
        <taxon>Agaricomycotina</taxon>
        <taxon>Agaricomycetes</taxon>
        <taxon>Agaricomycetidae</taxon>
        <taxon>Boletales</taxon>
        <taxon>Coniophorineae</taxon>
        <taxon>Coniophoraceae</taxon>
        <taxon>Coniophora</taxon>
    </lineage>
</organism>
<name>A0A5M3MNU9_CONPW</name>
<dbReference type="SUPFAM" id="SSF53067">
    <property type="entry name" value="Actin-like ATPase domain"/>
    <property type="match status" value="2"/>
</dbReference>
<evidence type="ECO:0008006" key="3">
    <source>
        <dbReference type="Google" id="ProtNLM"/>
    </source>
</evidence>
<accession>A0A5M3MNU9</accession>
<dbReference type="OrthoDB" id="2963168at2759"/>
<dbReference type="InterPro" id="IPR043129">
    <property type="entry name" value="ATPase_NBD"/>
</dbReference>
<dbReference type="RefSeq" id="XP_007769587.1">
    <property type="nucleotide sequence ID" value="XM_007771397.1"/>
</dbReference>
<dbReference type="KEGG" id="cput:CONPUDRAFT_82808"/>
<comment type="caution">
    <text evidence="1">The sequence shown here is derived from an EMBL/GenBank/DDBJ whole genome shotgun (WGS) entry which is preliminary data.</text>
</comment>
<sequence length="598" mass="67314">MPQRQPYQGQQRKLAIAFDIGTTHSGVSYCVLCPGEVPAIQGVNRYPAQDYVRGDSKIPSILYYGDEGKVRAIGAEALQESVLENAEDEDWQMAEWWMLHLRPKNTLSQVTDADLPPLPFGKTAIEILGDFMRYLFECTRNYIKQTHANGPDLWASLEDKIDFVLSHPSGWEGPQQAQIRKAAVLAGLVGDRPKDQSRIQLVTEGVANLHYCLNSNLATSAFHDNQGVIIVEAGERTVKLNAYYMTSNLTSFEEITPGDCRLQGSIFVTRRAESFLRIKLQGSKFGDESDVKEMTKIFDRTTKLRFSNPSEPAYIKFGTIRDKDQDFGIRSGQLKLPGTDVAKLFEPSIEAVIRAVNHQRQAARKPIHSVFLIGSFAASDWLFLNLKESLTPHGLDFCRPDSHTGKAVADGAVAFYLDHSVSTRTACFTYGTMSAVEYNKSDPEHIKRVETIIPRPSGRSVLPNVFSPVLVKDTKVSGDKEFRKEFITESTTKLTFDKISIEIICYKGDDPAPRWIDSEPEKYWNLCTVNADTSQVAKTITLQKDINGRQFYRQEFSLVLIFGIKELRSQLSWTEYGVEQRSPASVVYDHVIEERPSQ</sequence>
<evidence type="ECO:0000313" key="1">
    <source>
        <dbReference type="EMBL" id="EIW80707.1"/>
    </source>
</evidence>